<gene>
    <name evidence="4" type="ORF">ACFPIB_10755</name>
</gene>
<dbReference type="Proteomes" id="UP001596161">
    <property type="component" value="Unassembled WGS sequence"/>
</dbReference>
<dbReference type="Pfam" id="PF18962">
    <property type="entry name" value="Por_Secre_tail"/>
    <property type="match status" value="1"/>
</dbReference>
<evidence type="ECO:0000259" key="3">
    <source>
        <dbReference type="Pfam" id="PF18962"/>
    </source>
</evidence>
<organism evidence="4 5">
    <name type="scientific">Adhaeribacter terreus</name>
    <dbReference type="NCBI Taxonomy" id="529703"/>
    <lineage>
        <taxon>Bacteria</taxon>
        <taxon>Pseudomonadati</taxon>
        <taxon>Bacteroidota</taxon>
        <taxon>Cytophagia</taxon>
        <taxon>Cytophagales</taxon>
        <taxon>Hymenobacteraceae</taxon>
        <taxon>Adhaeribacter</taxon>
    </lineage>
</organism>
<evidence type="ECO:0000313" key="5">
    <source>
        <dbReference type="Proteomes" id="UP001596161"/>
    </source>
</evidence>
<dbReference type="NCBIfam" id="TIGR04183">
    <property type="entry name" value="Por_Secre_tail"/>
    <property type="match status" value="1"/>
</dbReference>
<dbReference type="EMBL" id="JBHSKT010000005">
    <property type="protein sequence ID" value="MFC5271092.1"/>
    <property type="molecule type" value="Genomic_DNA"/>
</dbReference>
<dbReference type="InterPro" id="IPR002909">
    <property type="entry name" value="IPT_dom"/>
</dbReference>
<evidence type="ECO:0000256" key="1">
    <source>
        <dbReference type="SAM" id="SignalP"/>
    </source>
</evidence>
<feature type="signal peptide" evidence="1">
    <location>
        <begin position="1"/>
        <end position="30"/>
    </location>
</feature>
<dbReference type="Gene3D" id="2.60.40.10">
    <property type="entry name" value="Immunoglobulins"/>
    <property type="match status" value="1"/>
</dbReference>
<reference evidence="5" key="1">
    <citation type="journal article" date="2019" name="Int. J. Syst. Evol. Microbiol.">
        <title>The Global Catalogue of Microorganisms (GCM) 10K type strain sequencing project: providing services to taxonomists for standard genome sequencing and annotation.</title>
        <authorList>
            <consortium name="The Broad Institute Genomics Platform"/>
            <consortium name="The Broad Institute Genome Sequencing Center for Infectious Disease"/>
            <person name="Wu L."/>
            <person name="Ma J."/>
        </authorList>
    </citation>
    <scope>NUCLEOTIDE SEQUENCE [LARGE SCALE GENOMIC DNA]</scope>
    <source>
        <strain evidence="5">KACC 12602</strain>
    </source>
</reference>
<dbReference type="InterPro" id="IPR026444">
    <property type="entry name" value="Secre_tail"/>
</dbReference>
<proteinExistence type="predicted"/>
<feature type="chain" id="PRO_5046713771" evidence="1">
    <location>
        <begin position="31"/>
        <end position="592"/>
    </location>
</feature>
<protein>
    <submittedName>
        <fullName evidence="4">T9SS type A sorting domain-containing protein</fullName>
    </submittedName>
</protein>
<dbReference type="Pfam" id="PF01833">
    <property type="entry name" value="TIG"/>
    <property type="match status" value="1"/>
</dbReference>
<feature type="domain" description="Secretion system C-terminal sorting" evidence="3">
    <location>
        <begin position="518"/>
        <end position="588"/>
    </location>
</feature>
<dbReference type="RefSeq" id="WP_378017458.1">
    <property type="nucleotide sequence ID" value="NZ_JBHSKT010000005.1"/>
</dbReference>
<dbReference type="InterPro" id="IPR014756">
    <property type="entry name" value="Ig_E-set"/>
</dbReference>
<comment type="caution">
    <text evidence="4">The sequence shown here is derived from an EMBL/GenBank/DDBJ whole genome shotgun (WGS) entry which is preliminary data.</text>
</comment>
<evidence type="ECO:0000259" key="2">
    <source>
        <dbReference type="Pfam" id="PF01833"/>
    </source>
</evidence>
<keyword evidence="1" id="KW-0732">Signal</keyword>
<dbReference type="SUPFAM" id="SSF81296">
    <property type="entry name" value="E set domains"/>
    <property type="match status" value="1"/>
</dbReference>
<evidence type="ECO:0000313" key="4">
    <source>
        <dbReference type="EMBL" id="MFC5271092.1"/>
    </source>
</evidence>
<keyword evidence="5" id="KW-1185">Reference proteome</keyword>
<dbReference type="InterPro" id="IPR013783">
    <property type="entry name" value="Ig-like_fold"/>
</dbReference>
<accession>A0ABW0E9M1</accession>
<sequence>MRNFIPNFSQFRSLAIVFSLICSAAVSAWAQISISSVSPNSGPVGRTVTINGAGMAGVNDVRFNGAVAAITSVSAGQVVVTVPAAATSGKISVSNGTNTVQSSSDFTVYVTWVGGFNGNSWDDTRNWSNGKVPDATTNVMIEGGGSPVVSNAAECKKLELINSTLTLNQATSQLMVYGDFTNAGGTYAHTAGTINFVGGNQLIPALDYHNVVIAGTGTKQLLGSASVNDLTFSGTNSNLVASNPTTTTLTLNGAISGETATRNFIGRLEKTRLVDQNTSSDVFGNIGVHFNNAGNGNWGNVIVTRVTGSAITNPDNPTYHSINRYWDIVPQNPNTNTLVSLTLTWLTSENNNLDFLSNKAQAWRSEDSGTSWTPVDVPQTISATTVNGERSITVATKTFSKWGISDENNPLPVSWLSFTAKATANGNVLSWATASEKNSDKFVVERSVNGKAFEAIGAVKAAGNSSQILTYNFTDAMPAGAEKTYYRLKQTDFDGAFTYSTIVVVEKTVKGRSVDASVYPNPFAGTLNLKLQAADGVSEVKLISLDGKEVYRKAIVSEANVTLSDLPVLKPGMYLLQLHGANGITTLKVARQ</sequence>
<name>A0ABW0E9M1_9BACT</name>
<feature type="domain" description="IPT/TIG" evidence="2">
    <location>
        <begin position="33"/>
        <end position="107"/>
    </location>
</feature>